<evidence type="ECO:0000256" key="1">
    <source>
        <dbReference type="ARBA" id="ARBA00008070"/>
    </source>
</evidence>
<dbReference type="GO" id="GO:0030866">
    <property type="term" value="P:cortical actin cytoskeleton organization"/>
    <property type="evidence" value="ECO:0007669"/>
    <property type="project" value="TreeGrafter"/>
</dbReference>
<dbReference type="PRINTS" id="PR00962">
    <property type="entry name" value="LETHAL2GIANT"/>
</dbReference>
<dbReference type="Pfam" id="PF08366">
    <property type="entry name" value="LLGL"/>
    <property type="match status" value="1"/>
</dbReference>
<dbReference type="SUPFAM" id="SSF50978">
    <property type="entry name" value="WD40 repeat-like"/>
    <property type="match status" value="1"/>
</dbReference>
<proteinExistence type="inferred from homology"/>
<protein>
    <submittedName>
        <fullName evidence="7">Lethal(2) giant larvae protein-like protein 2</fullName>
    </submittedName>
</protein>
<dbReference type="GO" id="GO:0045159">
    <property type="term" value="F:myosin II binding"/>
    <property type="evidence" value="ECO:0007669"/>
    <property type="project" value="TreeGrafter"/>
</dbReference>
<keyword evidence="3" id="KW-0853">WD repeat</keyword>
<keyword evidence="4" id="KW-0677">Repeat</keyword>
<dbReference type="InterPro" id="IPR015943">
    <property type="entry name" value="WD40/YVTN_repeat-like_dom_sf"/>
</dbReference>
<dbReference type="Proteomes" id="UP000192578">
    <property type="component" value="Unassembled WGS sequence"/>
</dbReference>
<dbReference type="GO" id="GO:0006887">
    <property type="term" value="P:exocytosis"/>
    <property type="evidence" value="ECO:0007669"/>
    <property type="project" value="UniProtKB-KW"/>
</dbReference>
<dbReference type="GO" id="GO:0005886">
    <property type="term" value="C:plasma membrane"/>
    <property type="evidence" value="ECO:0007669"/>
    <property type="project" value="TreeGrafter"/>
</dbReference>
<evidence type="ECO:0000313" key="8">
    <source>
        <dbReference type="Proteomes" id="UP000192578"/>
    </source>
</evidence>
<dbReference type="GO" id="GO:0005096">
    <property type="term" value="F:GTPase activator activity"/>
    <property type="evidence" value="ECO:0007669"/>
    <property type="project" value="TreeGrafter"/>
</dbReference>
<dbReference type="GO" id="GO:0006893">
    <property type="term" value="P:Golgi to plasma membrane transport"/>
    <property type="evidence" value="ECO:0007669"/>
    <property type="project" value="TreeGrafter"/>
</dbReference>
<dbReference type="InterPro" id="IPR001680">
    <property type="entry name" value="WD40_rpt"/>
</dbReference>
<evidence type="ECO:0000256" key="2">
    <source>
        <dbReference type="ARBA" id="ARBA00022483"/>
    </source>
</evidence>
<reference evidence="8" key="1">
    <citation type="submission" date="2017-01" db="EMBL/GenBank/DDBJ databases">
        <title>Comparative genomics of anhydrobiosis in the tardigrade Hypsibius dujardini.</title>
        <authorList>
            <person name="Yoshida Y."/>
            <person name="Koutsovoulos G."/>
            <person name="Laetsch D."/>
            <person name="Stevens L."/>
            <person name="Kumar S."/>
            <person name="Horikawa D."/>
            <person name="Ishino K."/>
            <person name="Komine S."/>
            <person name="Tomita M."/>
            <person name="Blaxter M."/>
            <person name="Arakawa K."/>
        </authorList>
    </citation>
    <scope>NUCLEOTIDE SEQUENCE [LARGE SCALE GENOMIC DNA]</scope>
    <source>
        <strain evidence="8">Z151</strain>
    </source>
</reference>
<organism evidence="7 8">
    <name type="scientific">Hypsibius exemplaris</name>
    <name type="common">Freshwater tardigrade</name>
    <dbReference type="NCBI Taxonomy" id="2072580"/>
    <lineage>
        <taxon>Eukaryota</taxon>
        <taxon>Metazoa</taxon>
        <taxon>Ecdysozoa</taxon>
        <taxon>Tardigrada</taxon>
        <taxon>Eutardigrada</taxon>
        <taxon>Parachela</taxon>
        <taxon>Hypsibioidea</taxon>
        <taxon>Hypsibiidae</taxon>
        <taxon>Hypsibius</taxon>
    </lineage>
</organism>
<name>A0A1W0XE25_HYPEX</name>
<comment type="caution">
    <text evidence="7">The sequence shown here is derived from an EMBL/GenBank/DDBJ whole genome shotgun (WGS) entry which is preliminary data.</text>
</comment>
<dbReference type="InterPro" id="IPR000664">
    <property type="entry name" value="Lethal2_giant"/>
</dbReference>
<dbReference type="GO" id="GO:0051294">
    <property type="term" value="P:establishment of spindle orientation"/>
    <property type="evidence" value="ECO:0007669"/>
    <property type="project" value="TreeGrafter"/>
</dbReference>
<evidence type="ECO:0000256" key="3">
    <source>
        <dbReference type="ARBA" id="ARBA00022574"/>
    </source>
</evidence>
<feature type="compositionally biased region" description="Polar residues" evidence="5">
    <location>
        <begin position="387"/>
        <end position="400"/>
    </location>
</feature>
<dbReference type="GO" id="GO:0008593">
    <property type="term" value="P:regulation of Notch signaling pathway"/>
    <property type="evidence" value="ECO:0007669"/>
    <property type="project" value="TreeGrafter"/>
</dbReference>
<dbReference type="AlphaFoldDB" id="A0A1W0XE25"/>
<evidence type="ECO:0000256" key="4">
    <source>
        <dbReference type="ARBA" id="ARBA00022737"/>
    </source>
</evidence>
<dbReference type="EMBL" id="MTYJ01000002">
    <property type="protein sequence ID" value="OQV25723.1"/>
    <property type="molecule type" value="Genomic_DNA"/>
</dbReference>
<dbReference type="PANTHER" id="PTHR10241">
    <property type="entry name" value="LETHAL 2 GIANT LARVAE PROTEIN"/>
    <property type="match status" value="1"/>
</dbReference>
<feature type="region of interest" description="Disordered" evidence="5">
    <location>
        <begin position="370"/>
        <end position="400"/>
    </location>
</feature>
<dbReference type="Gene3D" id="2.130.10.10">
    <property type="entry name" value="YVTN repeat-like/Quinoprotein amine dehydrogenase"/>
    <property type="match status" value="1"/>
</dbReference>
<comment type="similarity">
    <text evidence="1">Belongs to the WD repeat L(2)GL family.</text>
</comment>
<gene>
    <name evidence="7" type="ORF">BV898_00653</name>
</gene>
<sequence length="400" mass="44000">MATNLWKYIRSKGHGPEQDARQKTAKELLSFKSASKAKRLLDFSFQTSQYGFPNRPSALAYDAKLNVIAIGTRSGSVKIYGAPGVECYAQHDNDSPVTNLIFLPGQTGKFLRFPGRFISVCEDNTLYLWEINSQDNRTTIECINRSVLESRLKKISAVCLSSFYDQLYLGTEGGNIYVLDWNSFVFVEAAVIHLDAATQSTEGIARVAPGPVEAVAEHPTDSDQLLIGYSKGLVVLWDLKEKAVCSFLLGAASKPTESLEKPNVVYGPFPCKPIPKMLWRTTKGPNPFLILSGGMPRSRYGDHQTVTVMQGEKHVVFDFTSKVVDFLTIGGKLELPYLFVIHSSSITTSHYVGDVSPELWTSLTAAGRAAKRVPSSRKSPGRYPAVSLSSITPPKTTRCC</sequence>
<dbReference type="InterPro" id="IPR036322">
    <property type="entry name" value="WD40_repeat_dom_sf"/>
</dbReference>
<evidence type="ECO:0000313" key="7">
    <source>
        <dbReference type="EMBL" id="OQV25723.1"/>
    </source>
</evidence>
<evidence type="ECO:0000259" key="6">
    <source>
        <dbReference type="Pfam" id="PF08366"/>
    </source>
</evidence>
<dbReference type="InterPro" id="IPR013577">
    <property type="entry name" value="LLGL2"/>
</dbReference>
<dbReference type="OrthoDB" id="19944at2759"/>
<dbReference type="GO" id="GO:0032878">
    <property type="term" value="P:regulation of establishment or maintenance of cell polarity"/>
    <property type="evidence" value="ECO:0007669"/>
    <property type="project" value="TreeGrafter"/>
</dbReference>
<accession>A0A1W0XE25</accession>
<evidence type="ECO:0000256" key="5">
    <source>
        <dbReference type="SAM" id="MobiDB-lite"/>
    </source>
</evidence>
<dbReference type="SMART" id="SM00320">
    <property type="entry name" value="WD40"/>
    <property type="match status" value="4"/>
</dbReference>
<feature type="domain" description="Lethal giant larvae homologue 2" evidence="6">
    <location>
        <begin position="263"/>
        <end position="330"/>
    </location>
</feature>
<dbReference type="GO" id="GO:0030864">
    <property type="term" value="C:cortical actin cytoskeleton"/>
    <property type="evidence" value="ECO:0007669"/>
    <property type="project" value="TreeGrafter"/>
</dbReference>
<keyword evidence="2" id="KW-0268">Exocytosis</keyword>
<keyword evidence="8" id="KW-1185">Reference proteome</keyword>
<dbReference type="PANTHER" id="PTHR10241:SF29">
    <property type="entry name" value="LETHAL(2) GIANT LARVAE PROTEIN"/>
    <property type="match status" value="1"/>
</dbReference>
<dbReference type="GO" id="GO:0019905">
    <property type="term" value="F:syntaxin binding"/>
    <property type="evidence" value="ECO:0007669"/>
    <property type="project" value="TreeGrafter"/>
</dbReference>